<dbReference type="Gene3D" id="3.40.50.2000">
    <property type="entry name" value="Glycogen Phosphorylase B"/>
    <property type="match status" value="1"/>
</dbReference>
<proteinExistence type="predicted"/>
<dbReference type="RefSeq" id="WP_073243321.1">
    <property type="nucleotide sequence ID" value="NZ_BJNP01000001.1"/>
</dbReference>
<dbReference type="Pfam" id="PF00534">
    <property type="entry name" value="Glycos_transf_1"/>
    <property type="match status" value="1"/>
</dbReference>
<dbReference type="OrthoDB" id="9806653at2"/>
<dbReference type="CDD" id="cd03801">
    <property type="entry name" value="GT4_PimA-like"/>
    <property type="match status" value="1"/>
</dbReference>
<keyword evidence="3" id="KW-1185">Reference proteome</keyword>
<protein>
    <submittedName>
        <fullName evidence="2">Glycoside hydrolase</fullName>
    </submittedName>
</protein>
<dbReference type="AlphaFoldDB" id="A0A4Y4AQM4"/>
<dbReference type="STRING" id="983.SAMN05443543_103135"/>
<keyword evidence="2" id="KW-0378">Hydrolase</keyword>
<dbReference type="GO" id="GO:0016757">
    <property type="term" value="F:glycosyltransferase activity"/>
    <property type="evidence" value="ECO:0007669"/>
    <property type="project" value="InterPro"/>
</dbReference>
<feature type="domain" description="Glycosyl transferase family 1" evidence="1">
    <location>
        <begin position="163"/>
        <end position="287"/>
    </location>
</feature>
<evidence type="ECO:0000259" key="1">
    <source>
        <dbReference type="Pfam" id="PF00534"/>
    </source>
</evidence>
<dbReference type="Proteomes" id="UP000316775">
    <property type="component" value="Unassembled WGS sequence"/>
</dbReference>
<dbReference type="PANTHER" id="PTHR46656">
    <property type="entry name" value="PUTATIVE-RELATED"/>
    <property type="match status" value="1"/>
</dbReference>
<evidence type="ECO:0000313" key="2">
    <source>
        <dbReference type="EMBL" id="GEC70495.1"/>
    </source>
</evidence>
<dbReference type="PANTHER" id="PTHR46656:SF3">
    <property type="entry name" value="PUTATIVE-RELATED"/>
    <property type="match status" value="1"/>
</dbReference>
<reference evidence="2 3" key="1">
    <citation type="submission" date="2019-06" db="EMBL/GenBank/DDBJ databases">
        <title>Whole genome shotgun sequence of Flavobacterium flevense NBRC 14960.</title>
        <authorList>
            <person name="Hosoyama A."/>
            <person name="Uohara A."/>
            <person name="Ohji S."/>
            <person name="Ichikawa N."/>
        </authorList>
    </citation>
    <scope>NUCLEOTIDE SEQUENCE [LARGE SCALE GENOMIC DNA]</scope>
    <source>
        <strain evidence="2 3">NBRC 14960</strain>
    </source>
</reference>
<dbReference type="GO" id="GO:0016787">
    <property type="term" value="F:hydrolase activity"/>
    <property type="evidence" value="ECO:0007669"/>
    <property type="project" value="UniProtKB-KW"/>
</dbReference>
<comment type="caution">
    <text evidence="2">The sequence shown here is derived from an EMBL/GenBank/DDBJ whole genome shotgun (WGS) entry which is preliminary data.</text>
</comment>
<evidence type="ECO:0000313" key="3">
    <source>
        <dbReference type="Proteomes" id="UP000316775"/>
    </source>
</evidence>
<dbReference type="InterPro" id="IPR001296">
    <property type="entry name" value="Glyco_trans_1"/>
</dbReference>
<gene>
    <name evidence="2" type="ORF">FFL01_00340</name>
</gene>
<sequence length="455" mass="52560">MQKYKEGINIIGYTEGSFGLGEAVRLNIKAAKKHGIPLTLIDYDKVKANPKYQYSFDYPVNLVQISLQDLKSFFGIINPDLFKGRYTILFLVWESEYIAPELLENLNLFNEIWTTSDYCKSIFQKTYNNPIVVVPHPVEVALEANDKQNTIAFFDEKKFSFLFIFNYHSSIERKNPFFLIEAFKTAFGNNDNVELVIKTVGAEHYKKSRQQLYQCTSDTKNIQIFDIELDKNSVNQLINNCDAYVSLHHSEGFGLTLAEAMFLGKPTIATNYSGNTEFMNNDNSYLVDYKPGLIKNPDKNFCAKTLWANPILSSAVDKFTEVYENAPLRSLKAANASNYVKDRLSYHSIGLLIKDRLNYLYTNFEDVTASQNQNAYFINQLQLAKAENTQLQREIRRMKKNMIIRFILFLKNSVRKIKLSIKNSSVKKREYKMPELIFQNAVTSKQNKKDRKEVA</sequence>
<dbReference type="EMBL" id="BJNP01000001">
    <property type="protein sequence ID" value="GEC70495.1"/>
    <property type="molecule type" value="Genomic_DNA"/>
</dbReference>
<accession>A0A4Y4AQM4</accession>
<organism evidence="2 3">
    <name type="scientific">Flavobacterium flevense</name>
    <dbReference type="NCBI Taxonomy" id="983"/>
    <lineage>
        <taxon>Bacteria</taxon>
        <taxon>Pseudomonadati</taxon>
        <taxon>Bacteroidota</taxon>
        <taxon>Flavobacteriia</taxon>
        <taxon>Flavobacteriales</taxon>
        <taxon>Flavobacteriaceae</taxon>
        <taxon>Flavobacterium</taxon>
    </lineage>
</organism>
<dbReference type="SUPFAM" id="SSF53756">
    <property type="entry name" value="UDP-Glycosyltransferase/glycogen phosphorylase"/>
    <property type="match status" value="1"/>
</dbReference>
<name>A0A4Y4AQM4_9FLAO</name>